<dbReference type="InterPro" id="IPR027417">
    <property type="entry name" value="P-loop_NTPase"/>
</dbReference>
<dbReference type="SMART" id="SM00275">
    <property type="entry name" value="G_alpha"/>
    <property type="match status" value="1"/>
</dbReference>
<gene>
    <name evidence="6" type="ORF">M9Y10_043266</name>
</gene>
<evidence type="ECO:0000256" key="4">
    <source>
        <dbReference type="ARBA" id="ARBA00023224"/>
    </source>
</evidence>
<dbReference type="PROSITE" id="PS51882">
    <property type="entry name" value="G_ALPHA"/>
    <property type="match status" value="1"/>
</dbReference>
<proteinExistence type="predicted"/>
<dbReference type="EMBL" id="JAPFFF010000008">
    <property type="protein sequence ID" value="KAK8884160.1"/>
    <property type="molecule type" value="Genomic_DNA"/>
</dbReference>
<evidence type="ECO:0000256" key="3">
    <source>
        <dbReference type="ARBA" id="ARBA00023134"/>
    </source>
</evidence>
<dbReference type="Pfam" id="PF00503">
    <property type="entry name" value="G-alpha"/>
    <property type="match status" value="1"/>
</dbReference>
<organism evidence="6 7">
    <name type="scientific">Tritrichomonas musculus</name>
    <dbReference type="NCBI Taxonomy" id="1915356"/>
    <lineage>
        <taxon>Eukaryota</taxon>
        <taxon>Metamonada</taxon>
        <taxon>Parabasalia</taxon>
        <taxon>Tritrichomonadida</taxon>
        <taxon>Tritrichomonadidae</taxon>
        <taxon>Tritrichomonas</taxon>
    </lineage>
</organism>
<name>A0ABR2JZ67_9EUKA</name>
<sequence length="399" mass="45408">MENLQFIENNIKNKKMGGCKETDDPALQDQNGKKNTQTKPVKKKTTTQVSITLGEPDEVDAVKMLTLGAGESGKSTFLKHLEILYGGGVTEDQKASIRTTIRETIITDMKTLITALKHSNRTVDSALDTSINLVKEIPIAEDELTEDVADSIADLWGEQPIKELYSDIVNDVFPESKSKSSNDYTMCEFADYFFSNVERIADKNYEPTNEDILKMRKRTIGNSNFYFNFNTTSVTLIDVGGQKVERNKWQPLFDHIDYLLFIVSLSDFDQNLWEEKSIRRTQDSLMLFSQIAGADVFQDVPIFLIMNKVDAFEKKLKKFPDKFKEAYPGFTPTEPTQNNEINVNDAIEHIKRTFLRELGTRTKQGWIETYQLNAINSDSVKNVTQKIAHKVVSEHSAKQ</sequence>
<keyword evidence="3" id="KW-0342">GTP-binding</keyword>
<accession>A0ABR2JZ67</accession>
<feature type="region of interest" description="Disordered" evidence="5">
    <location>
        <begin position="15"/>
        <end position="48"/>
    </location>
</feature>
<dbReference type="PANTHER" id="PTHR10218:SF302">
    <property type="entry name" value="GUANINE NUCLEOTIDE-BINDING PROTEIN ALPHA-5 SUBUNIT"/>
    <property type="match status" value="1"/>
</dbReference>
<evidence type="ECO:0000256" key="2">
    <source>
        <dbReference type="ARBA" id="ARBA00022741"/>
    </source>
</evidence>
<evidence type="ECO:0000313" key="7">
    <source>
        <dbReference type="Proteomes" id="UP001470230"/>
    </source>
</evidence>
<dbReference type="InterPro" id="IPR011025">
    <property type="entry name" value="GproteinA_insert"/>
</dbReference>
<keyword evidence="4" id="KW-0807">Transducer</keyword>
<protein>
    <submittedName>
        <fullName evidence="6">Uncharacterized protein</fullName>
    </submittedName>
</protein>
<keyword evidence="2" id="KW-0547">Nucleotide-binding</keyword>
<dbReference type="CDD" id="cd00066">
    <property type="entry name" value="G-alpha"/>
    <property type="match status" value="1"/>
</dbReference>
<reference evidence="6 7" key="1">
    <citation type="submission" date="2024-04" db="EMBL/GenBank/DDBJ databases">
        <title>Tritrichomonas musculus Genome.</title>
        <authorList>
            <person name="Alves-Ferreira E."/>
            <person name="Grigg M."/>
            <person name="Lorenzi H."/>
            <person name="Galac M."/>
        </authorList>
    </citation>
    <scope>NUCLEOTIDE SEQUENCE [LARGE SCALE GENOMIC DNA]</scope>
    <source>
        <strain evidence="6 7">EAF2021</strain>
    </source>
</reference>
<dbReference type="PRINTS" id="PR00318">
    <property type="entry name" value="GPROTEINA"/>
</dbReference>
<keyword evidence="7" id="KW-1185">Reference proteome</keyword>
<evidence type="ECO:0000313" key="6">
    <source>
        <dbReference type="EMBL" id="KAK8884160.1"/>
    </source>
</evidence>
<evidence type="ECO:0000256" key="1">
    <source>
        <dbReference type="ARBA" id="ARBA00022723"/>
    </source>
</evidence>
<keyword evidence="1" id="KW-0479">Metal-binding</keyword>
<dbReference type="PANTHER" id="PTHR10218">
    <property type="entry name" value="GTP-BINDING PROTEIN ALPHA SUBUNIT"/>
    <property type="match status" value="1"/>
</dbReference>
<dbReference type="Gene3D" id="3.40.50.300">
    <property type="entry name" value="P-loop containing nucleotide triphosphate hydrolases"/>
    <property type="match status" value="1"/>
</dbReference>
<dbReference type="Proteomes" id="UP001470230">
    <property type="component" value="Unassembled WGS sequence"/>
</dbReference>
<comment type="caution">
    <text evidence="6">The sequence shown here is derived from an EMBL/GenBank/DDBJ whole genome shotgun (WGS) entry which is preliminary data.</text>
</comment>
<dbReference type="Gene3D" id="1.10.400.10">
    <property type="entry name" value="GI Alpha 1, domain 2-like"/>
    <property type="match status" value="1"/>
</dbReference>
<dbReference type="InterPro" id="IPR001019">
    <property type="entry name" value="Gprotein_alpha_su"/>
</dbReference>
<dbReference type="SUPFAM" id="SSF47895">
    <property type="entry name" value="Transducin (alpha subunit), insertion domain"/>
    <property type="match status" value="1"/>
</dbReference>
<evidence type="ECO:0000256" key="5">
    <source>
        <dbReference type="SAM" id="MobiDB-lite"/>
    </source>
</evidence>
<dbReference type="SUPFAM" id="SSF52540">
    <property type="entry name" value="P-loop containing nucleoside triphosphate hydrolases"/>
    <property type="match status" value="1"/>
</dbReference>